<feature type="domain" description="Alpha/beta hydrolase fold-3" evidence="4">
    <location>
        <begin position="394"/>
        <end position="444"/>
    </location>
</feature>
<keyword evidence="6" id="KW-1185">Reference proteome</keyword>
<dbReference type="AlphaFoldDB" id="A0A9P4GRS1"/>
<dbReference type="Pfam" id="PF07859">
    <property type="entry name" value="Abhydrolase_3"/>
    <property type="match status" value="2"/>
</dbReference>
<feature type="compositionally biased region" description="Basic residues" evidence="3">
    <location>
        <begin position="693"/>
        <end position="707"/>
    </location>
</feature>
<dbReference type="PANTHER" id="PTHR48081">
    <property type="entry name" value="AB HYDROLASE SUPERFAMILY PROTEIN C4A8.06C"/>
    <property type="match status" value="1"/>
</dbReference>
<feature type="compositionally biased region" description="Basic and acidic residues" evidence="3">
    <location>
        <begin position="320"/>
        <end position="336"/>
    </location>
</feature>
<feature type="compositionally biased region" description="Basic and acidic residues" evidence="3">
    <location>
        <begin position="718"/>
        <end position="733"/>
    </location>
</feature>
<feature type="region of interest" description="Disordered" evidence="3">
    <location>
        <begin position="300"/>
        <end position="368"/>
    </location>
</feature>
<comment type="caution">
    <text evidence="5">The sequence shown here is derived from an EMBL/GenBank/DDBJ whole genome shotgun (WGS) entry which is preliminary data.</text>
</comment>
<dbReference type="RefSeq" id="XP_040792897.1">
    <property type="nucleotide sequence ID" value="XM_040935392.1"/>
</dbReference>
<dbReference type="PANTHER" id="PTHR48081:SF19">
    <property type="entry name" value="AB HYDROLASE SUPERFAMILY PROTEIN C4A8.06C"/>
    <property type="match status" value="1"/>
</dbReference>
<dbReference type="EMBL" id="ML976614">
    <property type="protein sequence ID" value="KAF1850334.1"/>
    <property type="molecule type" value="Genomic_DNA"/>
</dbReference>
<accession>A0A9P4GRS1</accession>
<feature type="compositionally biased region" description="Low complexity" evidence="3">
    <location>
        <begin position="708"/>
        <end position="717"/>
    </location>
</feature>
<keyword evidence="1" id="KW-0378">Hydrolase</keyword>
<dbReference type="InterPro" id="IPR013094">
    <property type="entry name" value="AB_hydrolase_3"/>
</dbReference>
<dbReference type="CDD" id="cd05233">
    <property type="entry name" value="SDR_c"/>
    <property type="match status" value="1"/>
</dbReference>
<dbReference type="Pfam" id="PF00106">
    <property type="entry name" value="adh_short"/>
    <property type="match status" value="1"/>
</dbReference>
<proteinExistence type="predicted"/>
<feature type="compositionally biased region" description="Basic and acidic residues" evidence="3">
    <location>
        <begin position="550"/>
        <end position="561"/>
    </location>
</feature>
<feature type="region of interest" description="Disordered" evidence="3">
    <location>
        <begin position="926"/>
        <end position="950"/>
    </location>
</feature>
<evidence type="ECO:0000313" key="5">
    <source>
        <dbReference type="EMBL" id="KAF1850334.1"/>
    </source>
</evidence>
<dbReference type="PRINTS" id="PR00081">
    <property type="entry name" value="GDHRDH"/>
</dbReference>
<name>A0A9P4GRS1_9PLEO</name>
<feature type="domain" description="Alpha/beta hydrolase fold-3" evidence="4">
    <location>
        <begin position="148"/>
        <end position="262"/>
    </location>
</feature>
<dbReference type="SUPFAM" id="SSF53474">
    <property type="entry name" value="alpha/beta-Hydrolases"/>
    <property type="match status" value="1"/>
</dbReference>
<feature type="compositionally biased region" description="Polar residues" evidence="3">
    <location>
        <begin position="734"/>
        <end position="770"/>
    </location>
</feature>
<dbReference type="Gene3D" id="3.40.50.720">
    <property type="entry name" value="NAD(P)-binding Rossmann-like Domain"/>
    <property type="match status" value="1"/>
</dbReference>
<keyword evidence="2" id="KW-0521">NADP</keyword>
<gene>
    <name evidence="5" type="ORF">K460DRAFT_382081</name>
</gene>
<dbReference type="InterPro" id="IPR036291">
    <property type="entry name" value="NAD(P)-bd_dom_sf"/>
</dbReference>
<dbReference type="InterPro" id="IPR029058">
    <property type="entry name" value="AB_hydrolase_fold"/>
</dbReference>
<dbReference type="OrthoDB" id="2336090at2759"/>
<dbReference type="PROSITE" id="PS00061">
    <property type="entry name" value="ADH_SHORT"/>
    <property type="match status" value="1"/>
</dbReference>
<dbReference type="Gene3D" id="3.40.50.1820">
    <property type="entry name" value="alpha/beta hydrolase"/>
    <property type="match status" value="2"/>
</dbReference>
<dbReference type="Proteomes" id="UP000800039">
    <property type="component" value="Unassembled WGS sequence"/>
</dbReference>
<dbReference type="InterPro" id="IPR002347">
    <property type="entry name" value="SDR_fam"/>
</dbReference>
<evidence type="ECO:0000313" key="6">
    <source>
        <dbReference type="Proteomes" id="UP000800039"/>
    </source>
</evidence>
<reference evidence="5" key="1">
    <citation type="submission" date="2020-01" db="EMBL/GenBank/DDBJ databases">
        <authorList>
            <consortium name="DOE Joint Genome Institute"/>
            <person name="Haridas S."/>
            <person name="Albert R."/>
            <person name="Binder M."/>
            <person name="Bloem J."/>
            <person name="Labutti K."/>
            <person name="Salamov A."/>
            <person name="Andreopoulos B."/>
            <person name="Baker S.E."/>
            <person name="Barry K."/>
            <person name="Bills G."/>
            <person name="Bluhm B.H."/>
            <person name="Cannon C."/>
            <person name="Castanera R."/>
            <person name="Culley D.E."/>
            <person name="Daum C."/>
            <person name="Ezra D."/>
            <person name="Gonzalez J.B."/>
            <person name="Henrissat B."/>
            <person name="Kuo A."/>
            <person name="Liang C."/>
            <person name="Lipzen A."/>
            <person name="Lutzoni F."/>
            <person name="Magnuson J."/>
            <person name="Mondo S."/>
            <person name="Nolan M."/>
            <person name="Ohm R."/>
            <person name="Pangilinan J."/>
            <person name="Park H.-J."/>
            <person name="Ramirez L."/>
            <person name="Alfaro M."/>
            <person name="Sun H."/>
            <person name="Tritt A."/>
            <person name="Yoshinaga Y."/>
            <person name="Zwiers L.-H."/>
            <person name="Turgeon B.G."/>
            <person name="Goodwin S.B."/>
            <person name="Spatafora J.W."/>
            <person name="Crous P.W."/>
            <person name="Grigoriev I.V."/>
        </authorList>
    </citation>
    <scope>NUCLEOTIDE SEQUENCE</scope>
    <source>
        <strain evidence="5">CBS 394.84</strain>
    </source>
</reference>
<evidence type="ECO:0000256" key="2">
    <source>
        <dbReference type="ARBA" id="ARBA00022857"/>
    </source>
</evidence>
<protein>
    <recommendedName>
        <fullName evidence="4">Alpha/beta hydrolase fold-3 domain-containing protein</fullName>
    </recommendedName>
</protein>
<dbReference type="GO" id="GO:0016787">
    <property type="term" value="F:hydrolase activity"/>
    <property type="evidence" value="ECO:0007669"/>
    <property type="project" value="UniProtKB-KW"/>
</dbReference>
<evidence type="ECO:0000259" key="4">
    <source>
        <dbReference type="Pfam" id="PF07859"/>
    </source>
</evidence>
<evidence type="ECO:0000256" key="3">
    <source>
        <dbReference type="SAM" id="MobiDB-lite"/>
    </source>
</evidence>
<feature type="compositionally biased region" description="Basic residues" evidence="3">
    <location>
        <begin position="776"/>
        <end position="786"/>
    </location>
</feature>
<feature type="compositionally biased region" description="Basic residues" evidence="3">
    <location>
        <begin position="575"/>
        <end position="589"/>
    </location>
</feature>
<dbReference type="SUPFAM" id="SSF51735">
    <property type="entry name" value="NAD(P)-binding Rossmann-fold domains"/>
    <property type="match status" value="1"/>
</dbReference>
<feature type="region of interest" description="Disordered" evidence="3">
    <location>
        <begin position="677"/>
        <end position="798"/>
    </location>
</feature>
<feature type="region of interest" description="Disordered" evidence="3">
    <location>
        <begin position="529"/>
        <end position="597"/>
    </location>
</feature>
<dbReference type="InterPro" id="IPR050300">
    <property type="entry name" value="GDXG_lipolytic_enzyme"/>
</dbReference>
<sequence length="1248" mass="137990">MPVNTISVGAAVTPTVIQTYLLHYWNRRPLHQKPTAHISYHEGLELIRRFLHYASLHTVDELQAFTSQWVPVPRWVHVKEIEITNDQLSRSAEYINAQLGPEGRKAVGGETWWQWRREGTKLKAEWIEMRKDYDARKQLNIDKGDRIMLYVHGGAYFFGSVDEHRYQMQRHARKLKARVLAPKYRLAPQFPFPCGLQDCLSAYLYLLEEKHDPSTIILAGDSAGGGMVLSILVTLRDQGIPLPAGAILISPWVDLTHSFPSLTGDDKMDYIPSHGFVHKPSMSWPPPNADDMLAFERPSASGALNQNEKRPSRPSTSKGNKVEREAQKEAKAERVRGYSVRSGDQPDVRNPLDPSAKGQGDTWVSEDGKYSIGPNSTLCVQLDNDMRVEIKDQIQMYAANHLLTHPLVSPALQPTLGGLPPLLIQTGGGELLRDEQIYVAHKAAQPLAYLPPPSNNQTAESIQAQAAKYRPTSVQLQVWDDLCHVCPTLSFTRPAKHMYRSIAQFGAWALARAQKKSIDILDDDDISFVSSDSSSDSDSDKPDSNSSLEAGKKSEAQESDKLGSSSSLEDAKAPKTPKARTTKPGKHREVKVGRAGDPLPPFEHYMIRQRIDRHGSIYPLSAKEELVALNLPSAEVGVPKTGPVGKWMKAQQQWNSKFANQKIKIQKQRIKDMEKGFEGFDGETPPPTALAGRRVKGMKAEKAKKRSWGMSMWSGWGSKHDRATIGREEKADNTQDQTPLPKTSQEANQLTTDSVAESESQAKVKQSQASGLAAQKIRRPRSHSRHSAVTDKGQIGKSTNDLTKIAPQVPGLTSERRASPLPSPTNEISNPILPLPGIVVSDNPQSPNTLIPATDTLTTRPTKGGVAYPFSLKVDGPEGKDVNASTLTLQSVNIATPPPVEESQQDKELGAPELAAHSVNEQVMKDRPAVERSRTQEEKVVDRETAERPPVERFETAHEDLNTIARSNFSSALLEMSVFRPSARALITGGASGVGYAVAQLCLKHSMKVTIVDYNQTTLDFAKKSLTGDVQFVKADVGDNEEWKRIRKEVGDVDFLMLNAGVMVKGSWGDEGWAEKILHANLYGVINGLNAYVPSFQSRSSSEPAAIVVTGSKQGITNPPGNAAYNASKAAVKSLTEHLSYDLRDTNVGVHLLVPGWTFTGLVGNVPGSEKPKPDGAWSPDQVAEYMYKKMQNNKFYIICPDNDVSEETDKKRMLWTVGDIVNERPPLTRWRPEFKEEAEEWMGNCKV</sequence>
<dbReference type="GeneID" id="63852643"/>
<organism evidence="5 6">
    <name type="scientific">Cucurbitaria berberidis CBS 394.84</name>
    <dbReference type="NCBI Taxonomy" id="1168544"/>
    <lineage>
        <taxon>Eukaryota</taxon>
        <taxon>Fungi</taxon>
        <taxon>Dikarya</taxon>
        <taxon>Ascomycota</taxon>
        <taxon>Pezizomycotina</taxon>
        <taxon>Dothideomycetes</taxon>
        <taxon>Pleosporomycetidae</taxon>
        <taxon>Pleosporales</taxon>
        <taxon>Pleosporineae</taxon>
        <taxon>Cucurbitariaceae</taxon>
        <taxon>Cucurbitaria</taxon>
    </lineage>
</organism>
<dbReference type="InterPro" id="IPR020904">
    <property type="entry name" value="Sc_DH/Rdtase_CS"/>
</dbReference>
<evidence type="ECO:0000256" key="1">
    <source>
        <dbReference type="ARBA" id="ARBA00022801"/>
    </source>
</evidence>